<protein>
    <submittedName>
        <fullName evidence="1">Uncharacterized protein</fullName>
    </submittedName>
</protein>
<evidence type="ECO:0000313" key="1">
    <source>
        <dbReference type="EMBL" id="MQM22699.1"/>
    </source>
</evidence>
<proteinExistence type="predicted"/>
<gene>
    <name evidence="1" type="ORF">Taro_055756</name>
</gene>
<keyword evidence="2" id="KW-1185">Reference proteome</keyword>
<sequence length="75" mass="8208">MSSFVSAGVDGQIAGRIPGISASRALTPSSCQRNWRPHCWTLGLASALLEFLLLWLVRDWISLLSLIRGSPPILF</sequence>
<evidence type="ECO:0000313" key="2">
    <source>
        <dbReference type="Proteomes" id="UP000652761"/>
    </source>
</evidence>
<dbReference type="AlphaFoldDB" id="A0A843XS77"/>
<reference evidence="1" key="1">
    <citation type="submission" date="2017-07" db="EMBL/GenBank/DDBJ databases">
        <title>Taro Niue Genome Assembly and Annotation.</title>
        <authorList>
            <person name="Atibalentja N."/>
            <person name="Keating K."/>
            <person name="Fields C.J."/>
        </authorList>
    </citation>
    <scope>NUCLEOTIDE SEQUENCE</scope>
    <source>
        <strain evidence="1">Niue_2</strain>
        <tissue evidence="1">Leaf</tissue>
    </source>
</reference>
<comment type="caution">
    <text evidence="1">The sequence shown here is derived from an EMBL/GenBank/DDBJ whole genome shotgun (WGS) entry which is preliminary data.</text>
</comment>
<accession>A0A843XS77</accession>
<organism evidence="1 2">
    <name type="scientific">Colocasia esculenta</name>
    <name type="common">Wild taro</name>
    <name type="synonym">Arum esculentum</name>
    <dbReference type="NCBI Taxonomy" id="4460"/>
    <lineage>
        <taxon>Eukaryota</taxon>
        <taxon>Viridiplantae</taxon>
        <taxon>Streptophyta</taxon>
        <taxon>Embryophyta</taxon>
        <taxon>Tracheophyta</taxon>
        <taxon>Spermatophyta</taxon>
        <taxon>Magnoliopsida</taxon>
        <taxon>Liliopsida</taxon>
        <taxon>Araceae</taxon>
        <taxon>Aroideae</taxon>
        <taxon>Colocasieae</taxon>
        <taxon>Colocasia</taxon>
    </lineage>
</organism>
<dbReference type="EMBL" id="NMUH01013665">
    <property type="protein sequence ID" value="MQM22699.1"/>
    <property type="molecule type" value="Genomic_DNA"/>
</dbReference>
<dbReference type="Proteomes" id="UP000652761">
    <property type="component" value="Unassembled WGS sequence"/>
</dbReference>
<feature type="non-terminal residue" evidence="1">
    <location>
        <position position="1"/>
    </location>
</feature>
<name>A0A843XS77_COLES</name>